<protein>
    <recommendedName>
        <fullName evidence="10">WLM domain-containing protein</fullName>
    </recommendedName>
</protein>
<dbReference type="InterPro" id="IPR036443">
    <property type="entry name" value="Znf_RanBP2_sf"/>
</dbReference>
<feature type="domain" description="WLM" evidence="7">
    <location>
        <begin position="67"/>
        <end position="271"/>
    </location>
</feature>
<dbReference type="InterPro" id="IPR013536">
    <property type="entry name" value="WLM_dom"/>
</dbReference>
<dbReference type="PROSITE" id="PS51397">
    <property type="entry name" value="WLM"/>
    <property type="match status" value="1"/>
</dbReference>
<evidence type="ECO:0000256" key="5">
    <source>
        <dbReference type="SAM" id="MobiDB-lite"/>
    </source>
</evidence>
<dbReference type="GO" id="GO:0005634">
    <property type="term" value="C:nucleus"/>
    <property type="evidence" value="ECO:0007669"/>
    <property type="project" value="TreeGrafter"/>
</dbReference>
<evidence type="ECO:0008006" key="10">
    <source>
        <dbReference type="Google" id="ProtNLM"/>
    </source>
</evidence>
<dbReference type="PROSITE" id="PS50199">
    <property type="entry name" value="ZF_RANBP2_2"/>
    <property type="match status" value="2"/>
</dbReference>
<gene>
    <name evidence="8" type="ORF">ES332_D06G225300v1</name>
</gene>
<feature type="domain" description="RanBP2-type" evidence="6">
    <location>
        <begin position="425"/>
        <end position="454"/>
    </location>
</feature>
<dbReference type="Gene3D" id="2.30.30.380">
    <property type="entry name" value="Zn-finger domain of Sec23/24"/>
    <property type="match status" value="1"/>
</dbReference>
<sequence>MAGIAILLDLYRKNPSFCSQQCFHSSGFFSASAVAASAAATVVAGTPFASRFLFGVLIFPKIIRKRKMNLGDLHKVWEIKALKRKPGEEEAKKILEKIAKQVQPIMRKHKWRVKLLSEFCPNNPALLGLNVGVGINVKLRLRRPNRDWDFYPFDQVLDTMLHELCHNAHGPHNASFYKLWDELRKECEELMSKGITGTGEGFDLPGRRLGGFSRQPALLSLRQTALAAAENRARLGSLLPSGPKRLGGDSTIRDALSPIQAAAMAAERRLQDDIWCGSHSSQIAGDEESCADTLQDHLDLDQGGERSSINDVSSRHAFGGTSLKRSHGQDKPESSFVDLTTPPVSRSSINEGAKSPKRSCKSNNLIPHLSSSSATSSAPMLNDDSPENQGVTAVWECQSCTLLNPPLAPICKLCCTERPRDIGTKYKFWSCKFCTLKNSVKLDKCSACDQWRYSHGAPISTPAPNVGT</sequence>
<evidence type="ECO:0000259" key="7">
    <source>
        <dbReference type="PROSITE" id="PS51397"/>
    </source>
</evidence>
<dbReference type="PANTHER" id="PTHR46622">
    <property type="entry name" value="DNA-DEPENDENT METALLOPROTEASE WSS1"/>
    <property type="match status" value="1"/>
</dbReference>
<keyword evidence="2 4" id="KW-0863">Zinc-finger</keyword>
<evidence type="ECO:0000256" key="3">
    <source>
        <dbReference type="ARBA" id="ARBA00022833"/>
    </source>
</evidence>
<dbReference type="InterPro" id="IPR001876">
    <property type="entry name" value="Znf_RanBP2"/>
</dbReference>
<evidence type="ECO:0000256" key="4">
    <source>
        <dbReference type="PROSITE-ProRule" id="PRU00322"/>
    </source>
</evidence>
<evidence type="ECO:0000256" key="2">
    <source>
        <dbReference type="ARBA" id="ARBA00022771"/>
    </source>
</evidence>
<keyword evidence="3" id="KW-0862">Zinc</keyword>
<dbReference type="EMBL" id="CM017628">
    <property type="protein sequence ID" value="TYH67949.1"/>
    <property type="molecule type" value="Genomic_DNA"/>
</dbReference>
<dbReference type="GO" id="GO:0006281">
    <property type="term" value="P:DNA repair"/>
    <property type="evidence" value="ECO:0007669"/>
    <property type="project" value="TreeGrafter"/>
</dbReference>
<evidence type="ECO:0000259" key="6">
    <source>
        <dbReference type="PROSITE" id="PS50199"/>
    </source>
</evidence>
<evidence type="ECO:0000313" key="9">
    <source>
        <dbReference type="Proteomes" id="UP000322667"/>
    </source>
</evidence>
<keyword evidence="9" id="KW-1185">Reference proteome</keyword>
<dbReference type="PANTHER" id="PTHR46622:SF3">
    <property type="entry name" value="ZINC ION BINDING PROTEIN"/>
    <property type="match status" value="1"/>
</dbReference>
<evidence type="ECO:0000256" key="1">
    <source>
        <dbReference type="ARBA" id="ARBA00022723"/>
    </source>
</evidence>
<dbReference type="SMART" id="SM00547">
    <property type="entry name" value="ZnF_RBZ"/>
    <property type="match status" value="2"/>
</dbReference>
<accession>A0A5D2KM99</accession>
<keyword evidence="1" id="KW-0479">Metal-binding</keyword>
<dbReference type="GO" id="GO:0008270">
    <property type="term" value="F:zinc ion binding"/>
    <property type="evidence" value="ECO:0007669"/>
    <property type="project" value="UniProtKB-KW"/>
</dbReference>
<feature type="region of interest" description="Disordered" evidence="5">
    <location>
        <begin position="301"/>
        <end position="364"/>
    </location>
</feature>
<organism evidence="8 9">
    <name type="scientific">Gossypium tomentosum</name>
    <name type="common">Hawaiian cotton</name>
    <name type="synonym">Gossypium sandvicense</name>
    <dbReference type="NCBI Taxonomy" id="34277"/>
    <lineage>
        <taxon>Eukaryota</taxon>
        <taxon>Viridiplantae</taxon>
        <taxon>Streptophyta</taxon>
        <taxon>Embryophyta</taxon>
        <taxon>Tracheophyta</taxon>
        <taxon>Spermatophyta</taxon>
        <taxon>Magnoliopsida</taxon>
        <taxon>eudicotyledons</taxon>
        <taxon>Gunneridae</taxon>
        <taxon>Pentapetalae</taxon>
        <taxon>rosids</taxon>
        <taxon>malvids</taxon>
        <taxon>Malvales</taxon>
        <taxon>Malvaceae</taxon>
        <taxon>Malvoideae</taxon>
        <taxon>Gossypium</taxon>
    </lineage>
</organism>
<dbReference type="PROSITE" id="PS01358">
    <property type="entry name" value="ZF_RANBP2_1"/>
    <property type="match status" value="2"/>
</dbReference>
<dbReference type="Proteomes" id="UP000322667">
    <property type="component" value="Chromosome D06"/>
</dbReference>
<dbReference type="GO" id="GO:0008237">
    <property type="term" value="F:metallopeptidase activity"/>
    <property type="evidence" value="ECO:0007669"/>
    <property type="project" value="TreeGrafter"/>
</dbReference>
<reference evidence="8 9" key="1">
    <citation type="submission" date="2019-07" db="EMBL/GenBank/DDBJ databases">
        <title>WGS assembly of Gossypium tomentosum.</title>
        <authorList>
            <person name="Chen Z.J."/>
            <person name="Sreedasyam A."/>
            <person name="Ando A."/>
            <person name="Song Q."/>
            <person name="De L."/>
            <person name="Hulse-Kemp A."/>
            <person name="Ding M."/>
            <person name="Ye W."/>
            <person name="Kirkbride R."/>
            <person name="Jenkins J."/>
            <person name="Plott C."/>
            <person name="Lovell J."/>
            <person name="Lin Y.-M."/>
            <person name="Vaughn R."/>
            <person name="Liu B."/>
            <person name="Li W."/>
            <person name="Simpson S."/>
            <person name="Scheffler B."/>
            <person name="Saski C."/>
            <person name="Grover C."/>
            <person name="Hu G."/>
            <person name="Conover J."/>
            <person name="Carlson J."/>
            <person name="Shu S."/>
            <person name="Boston L."/>
            <person name="Williams M."/>
            <person name="Peterson D."/>
            <person name="Mcgee K."/>
            <person name="Jones D."/>
            <person name="Wendel J."/>
            <person name="Stelly D."/>
            <person name="Grimwood J."/>
            <person name="Schmutz J."/>
        </authorList>
    </citation>
    <scope>NUCLEOTIDE SEQUENCE [LARGE SCALE GENOMIC DNA]</scope>
    <source>
        <strain evidence="8">7179.01</strain>
    </source>
</reference>
<dbReference type="SUPFAM" id="SSF90209">
    <property type="entry name" value="Ran binding protein zinc finger-like"/>
    <property type="match status" value="2"/>
</dbReference>
<dbReference type="InterPro" id="IPR053000">
    <property type="entry name" value="WSS1-like_metalloprotease"/>
</dbReference>
<evidence type="ECO:0000313" key="8">
    <source>
        <dbReference type="EMBL" id="TYH67949.1"/>
    </source>
</evidence>
<dbReference type="AlphaFoldDB" id="A0A5D2KM99"/>
<feature type="domain" description="RanBP2-type" evidence="6">
    <location>
        <begin position="388"/>
        <end position="420"/>
    </location>
</feature>
<name>A0A5D2KM99_GOSTO</name>
<dbReference type="Pfam" id="PF08325">
    <property type="entry name" value="WLM"/>
    <property type="match status" value="1"/>
</dbReference>
<proteinExistence type="predicted"/>